<dbReference type="AlphaFoldDB" id="A0A2S4PKW0"/>
<dbReference type="EMBL" id="PEDP01002405">
    <property type="protein sequence ID" value="POS82685.1"/>
    <property type="molecule type" value="Genomic_DNA"/>
</dbReference>
<evidence type="ECO:0000313" key="2">
    <source>
        <dbReference type="Proteomes" id="UP000237438"/>
    </source>
</evidence>
<proteinExistence type="predicted"/>
<sequence length="465" mass="54568">MINRIRREHGIASSIYDLEYDLTDQAVLSFYYSEGQVATCFRDNIIVEDLITREKSIFQFPPYRSLRINGIPRLAGQFLLVSFTKRDTGQIVMWNIVSRRRYLIPMENPIYSATSYQNQVGLVVIDPGIFRREFIFFTWDEESGLQRLMTIQRDEDQNQRIVVAKIFFHPSKKGVVFITIQKRMFTMYDSPTYSTEITVYCYEDSLLVSTQQKIITTRTIPEENVIQKYSDENQICFYAREPPFGWIEPKLRDSIFVKQTFDGDEGPIVRWLPVPESENGVLRVQEPPFDQEQLPSENQQSNVRHESYVRWIKWPHGFVPLLQKRISSDETLYENLFYNMSTRKFTRSKVSLHQRYQECQLGSLIWNDQILFRARHENVEKLKVITLSKGLSGLWSGSMGNNDSSHSSRSSIMCGENRSSCHGSPYEFQDELQDNPDIKVYGDYNFVVLKAGTLVKVWQFDKFKY</sequence>
<name>A0A2S4PKW0_9PEZI</name>
<protein>
    <submittedName>
        <fullName evidence="1">Uncharacterized protein</fullName>
    </submittedName>
</protein>
<accession>A0A2S4PKW0</accession>
<keyword evidence="2" id="KW-1185">Reference proteome</keyword>
<dbReference type="Proteomes" id="UP000237438">
    <property type="component" value="Unassembled WGS sequence"/>
</dbReference>
<organism evidence="1 2">
    <name type="scientific">Erysiphe pulchra</name>
    <dbReference type="NCBI Taxonomy" id="225359"/>
    <lineage>
        <taxon>Eukaryota</taxon>
        <taxon>Fungi</taxon>
        <taxon>Dikarya</taxon>
        <taxon>Ascomycota</taxon>
        <taxon>Pezizomycotina</taxon>
        <taxon>Leotiomycetes</taxon>
        <taxon>Erysiphales</taxon>
        <taxon>Erysiphaceae</taxon>
        <taxon>Erysiphe</taxon>
    </lineage>
</organism>
<gene>
    <name evidence="1" type="ORF">EPUL_005379</name>
</gene>
<reference evidence="1 2" key="1">
    <citation type="submission" date="2017-10" db="EMBL/GenBank/DDBJ databases">
        <title>Development of genomic resources for the powdery mildew, Erysiphe pulchra.</title>
        <authorList>
            <person name="Wadl P.A."/>
            <person name="Mack B.M."/>
            <person name="Moore G."/>
            <person name="Beltz S.B."/>
        </authorList>
    </citation>
    <scope>NUCLEOTIDE SEQUENCE [LARGE SCALE GENOMIC DNA]</scope>
    <source>
        <strain evidence="1">Cflorida</strain>
    </source>
</reference>
<dbReference type="STRING" id="225359.A0A2S4PKW0"/>
<evidence type="ECO:0000313" key="1">
    <source>
        <dbReference type="EMBL" id="POS82685.1"/>
    </source>
</evidence>
<comment type="caution">
    <text evidence="1">The sequence shown here is derived from an EMBL/GenBank/DDBJ whole genome shotgun (WGS) entry which is preliminary data.</text>
</comment>